<comment type="caution">
    <text evidence="2">The sequence shown here is derived from an EMBL/GenBank/DDBJ whole genome shotgun (WGS) entry which is preliminary data.</text>
</comment>
<evidence type="ECO:0000313" key="3">
    <source>
        <dbReference type="Proteomes" id="UP001177744"/>
    </source>
</evidence>
<gene>
    <name evidence="2" type="ORF">QTO34_001023</name>
</gene>
<keyword evidence="3" id="KW-1185">Reference proteome</keyword>
<reference evidence="2" key="1">
    <citation type="submission" date="2023-06" db="EMBL/GenBank/DDBJ databases">
        <title>Reference genome for the Northern bat (Eptesicus nilssonii), a most northern bat species.</title>
        <authorList>
            <person name="Laine V.N."/>
            <person name="Pulliainen A.T."/>
            <person name="Lilley T.M."/>
        </authorList>
    </citation>
    <scope>NUCLEOTIDE SEQUENCE</scope>
    <source>
        <strain evidence="2">BLF_Eptnil</strain>
        <tissue evidence="2">Kidney</tissue>
    </source>
</reference>
<name>A0AA40LLB8_CNENI</name>
<evidence type="ECO:0000313" key="2">
    <source>
        <dbReference type="EMBL" id="KAK1337921.1"/>
    </source>
</evidence>
<dbReference type="Proteomes" id="UP001177744">
    <property type="component" value="Unassembled WGS sequence"/>
</dbReference>
<protein>
    <submittedName>
        <fullName evidence="2">Uncharacterized protein</fullName>
    </submittedName>
</protein>
<accession>A0AA40LLB8</accession>
<dbReference type="AlphaFoldDB" id="A0AA40LLB8"/>
<sequence length="67" mass="7245">MSRRACSCSPSSSSSSSCSCSAVTAPRRPASLNSCRETSLSIKMKCDFNYNHVHSEVKLVKPDDMEG</sequence>
<feature type="compositionally biased region" description="Low complexity" evidence="1">
    <location>
        <begin position="1"/>
        <end position="21"/>
    </location>
</feature>
<evidence type="ECO:0000256" key="1">
    <source>
        <dbReference type="SAM" id="MobiDB-lite"/>
    </source>
</evidence>
<proteinExistence type="predicted"/>
<feature type="region of interest" description="Disordered" evidence="1">
    <location>
        <begin position="1"/>
        <end position="23"/>
    </location>
</feature>
<dbReference type="EMBL" id="JAULJE010000010">
    <property type="protein sequence ID" value="KAK1337921.1"/>
    <property type="molecule type" value="Genomic_DNA"/>
</dbReference>
<organism evidence="2 3">
    <name type="scientific">Cnephaeus nilssonii</name>
    <name type="common">Northern bat</name>
    <name type="synonym">Eptesicus nilssonii</name>
    <dbReference type="NCBI Taxonomy" id="3371016"/>
    <lineage>
        <taxon>Eukaryota</taxon>
        <taxon>Metazoa</taxon>
        <taxon>Chordata</taxon>
        <taxon>Craniata</taxon>
        <taxon>Vertebrata</taxon>
        <taxon>Euteleostomi</taxon>
        <taxon>Mammalia</taxon>
        <taxon>Eutheria</taxon>
        <taxon>Laurasiatheria</taxon>
        <taxon>Chiroptera</taxon>
        <taxon>Yangochiroptera</taxon>
        <taxon>Vespertilionidae</taxon>
        <taxon>Cnephaeus</taxon>
    </lineage>
</organism>
<dbReference type="PROSITE" id="PS51257">
    <property type="entry name" value="PROKAR_LIPOPROTEIN"/>
    <property type="match status" value="1"/>
</dbReference>